<dbReference type="PANTHER" id="PTHR43691">
    <property type="entry name" value="URIDINE PHOSPHORYLASE"/>
    <property type="match status" value="1"/>
</dbReference>
<organism evidence="1 2">
    <name type="scientific">Limulus polyphemus</name>
    <name type="common">Atlantic horseshoe crab</name>
    <dbReference type="NCBI Taxonomy" id="6850"/>
    <lineage>
        <taxon>Eukaryota</taxon>
        <taxon>Metazoa</taxon>
        <taxon>Ecdysozoa</taxon>
        <taxon>Arthropoda</taxon>
        <taxon>Chelicerata</taxon>
        <taxon>Merostomata</taxon>
        <taxon>Xiphosura</taxon>
        <taxon>Limulidae</taxon>
        <taxon>Limulus</taxon>
    </lineage>
</organism>
<dbReference type="RefSeq" id="XP_013793303.2">
    <property type="nucleotide sequence ID" value="XM_013937849.2"/>
</dbReference>
<protein>
    <submittedName>
        <fullName evidence="2">Uridine phosphorylase 2-like</fullName>
    </submittedName>
</protein>
<sequence length="114" mass="12603">MPANSEGTTLCHLEETEYQAEDGSVLLKNPHIHTLEEDILYHLSLSTRTHNLLEMFGDLKFICVGGTAKRMEDLAYLIGQKLGVKLPAGVVLEDISSRGQRYAMYKIGPVLAVS</sequence>
<reference evidence="2" key="1">
    <citation type="submission" date="2025-08" db="UniProtKB">
        <authorList>
            <consortium name="RefSeq"/>
        </authorList>
    </citation>
    <scope>IDENTIFICATION</scope>
    <source>
        <tissue evidence="2">Muscle</tissue>
    </source>
</reference>
<dbReference type="Proteomes" id="UP000694941">
    <property type="component" value="Unplaced"/>
</dbReference>
<accession>A0ABM1C310</accession>
<name>A0ABM1C310_LIMPO</name>
<dbReference type="Gene3D" id="3.40.50.1580">
    <property type="entry name" value="Nucleoside phosphorylase domain"/>
    <property type="match status" value="1"/>
</dbReference>
<evidence type="ECO:0000313" key="2">
    <source>
        <dbReference type="RefSeq" id="XP_013793303.2"/>
    </source>
</evidence>
<dbReference type="InterPro" id="IPR035994">
    <property type="entry name" value="Nucleoside_phosphorylase_sf"/>
</dbReference>
<evidence type="ECO:0000313" key="1">
    <source>
        <dbReference type="Proteomes" id="UP000694941"/>
    </source>
</evidence>
<proteinExistence type="predicted"/>
<keyword evidence="1" id="KW-1185">Reference proteome</keyword>
<gene>
    <name evidence="2" type="primary">LOC106477260</name>
</gene>
<dbReference type="PANTHER" id="PTHR43691:SF11">
    <property type="entry name" value="FI09636P-RELATED"/>
    <property type="match status" value="1"/>
</dbReference>
<dbReference type="GeneID" id="106477260"/>
<feature type="non-terminal residue" evidence="2">
    <location>
        <position position="114"/>
    </location>
</feature>